<keyword evidence="1" id="KW-0732">Signal</keyword>
<evidence type="ECO:0000259" key="2">
    <source>
        <dbReference type="SMART" id="SM00453"/>
    </source>
</evidence>
<organism evidence="3 4">
    <name type="scientific">Caenorhabditis nigoni</name>
    <dbReference type="NCBI Taxonomy" id="1611254"/>
    <lineage>
        <taxon>Eukaryota</taxon>
        <taxon>Metazoa</taxon>
        <taxon>Ecdysozoa</taxon>
        <taxon>Nematoda</taxon>
        <taxon>Chromadorea</taxon>
        <taxon>Rhabditida</taxon>
        <taxon>Rhabditina</taxon>
        <taxon>Rhabditomorpha</taxon>
        <taxon>Rhabditoidea</taxon>
        <taxon>Rhabditidae</taxon>
        <taxon>Peloderinae</taxon>
        <taxon>Caenorhabditis</taxon>
    </lineage>
</organism>
<dbReference type="SMART" id="SM00453">
    <property type="entry name" value="WSN"/>
    <property type="match status" value="1"/>
</dbReference>
<sequence length="187" mass="21998">MRKILNFLSLLLIVNVKYTASAKSTSTNALQLIIEKFESLSRITNGLALQKELNSKSLEIDHLLAEILEINPKNNGFEELRMFKIDDLSKRYAKFSNDAGALKKSEIDEAMVKSQLEVLGFFEYRFLLKIWMFQHSRTFSEDFEISKNQNQNFPHYSNPRIRNSIDFAIFGFEPFEIFDNFQRPRRR</sequence>
<comment type="caution">
    <text evidence="3">The sequence shown here is derived from an EMBL/GenBank/DDBJ whole genome shotgun (WGS) entry which is preliminary data.</text>
</comment>
<feature type="chain" id="PRO_5013714186" description="Domain of unknown function WSN domain-containing protein" evidence="1">
    <location>
        <begin position="22"/>
        <end position="187"/>
    </location>
</feature>
<dbReference type="Proteomes" id="UP000230233">
    <property type="component" value="Chromosome II"/>
</dbReference>
<evidence type="ECO:0000313" key="4">
    <source>
        <dbReference type="Proteomes" id="UP000230233"/>
    </source>
</evidence>
<evidence type="ECO:0000313" key="3">
    <source>
        <dbReference type="EMBL" id="PIC44022.1"/>
    </source>
</evidence>
<protein>
    <recommendedName>
        <fullName evidence="2">Domain of unknown function WSN domain-containing protein</fullName>
    </recommendedName>
</protein>
<accession>A0A2G5UWT6</accession>
<name>A0A2G5UWT6_9PELO</name>
<feature type="signal peptide" evidence="1">
    <location>
        <begin position="1"/>
        <end position="21"/>
    </location>
</feature>
<dbReference type="InterPro" id="IPR053345">
    <property type="entry name" value="Ankyrin_repeat-containing"/>
</dbReference>
<dbReference type="PANTHER" id="PTHR22956:SF18">
    <property type="entry name" value="ANK_REP_REGION DOMAIN-CONTAINING PROTEIN-RELATED"/>
    <property type="match status" value="1"/>
</dbReference>
<reference evidence="4" key="1">
    <citation type="submission" date="2017-10" db="EMBL/GenBank/DDBJ databases">
        <title>Rapid genome shrinkage in a self-fertile nematode reveals novel sperm competition proteins.</title>
        <authorList>
            <person name="Yin D."/>
            <person name="Schwarz E.M."/>
            <person name="Thomas C.G."/>
            <person name="Felde R.L."/>
            <person name="Korf I.F."/>
            <person name="Cutter A.D."/>
            <person name="Schartner C.M."/>
            <person name="Ralston E.J."/>
            <person name="Meyer B.J."/>
            <person name="Haag E.S."/>
        </authorList>
    </citation>
    <scope>NUCLEOTIDE SEQUENCE [LARGE SCALE GENOMIC DNA]</scope>
    <source>
        <strain evidence="4">JU1422</strain>
    </source>
</reference>
<dbReference type="AlphaFoldDB" id="A0A2G5UWT6"/>
<proteinExistence type="predicted"/>
<keyword evidence="4" id="KW-1185">Reference proteome</keyword>
<dbReference type="PANTHER" id="PTHR22956">
    <property type="entry name" value="ANKYRIN REPEAT-CONTAINING PROTEIN F37A4.4-RELATED-RELATED"/>
    <property type="match status" value="1"/>
</dbReference>
<gene>
    <name evidence="3" type="primary">Cnig_chr_II.g4536</name>
    <name evidence="3" type="ORF">B9Z55_004536</name>
</gene>
<dbReference type="EMBL" id="PDUG01000002">
    <property type="protein sequence ID" value="PIC44022.1"/>
    <property type="molecule type" value="Genomic_DNA"/>
</dbReference>
<evidence type="ECO:0000256" key="1">
    <source>
        <dbReference type="SAM" id="SignalP"/>
    </source>
</evidence>
<dbReference type="InterPro" id="IPR003125">
    <property type="entry name" value="WSN"/>
</dbReference>
<dbReference type="Pfam" id="PF02206">
    <property type="entry name" value="WSN"/>
    <property type="match status" value="1"/>
</dbReference>
<feature type="domain" description="Domain of unknown function WSN" evidence="2">
    <location>
        <begin position="28"/>
        <end position="98"/>
    </location>
</feature>